<keyword evidence="7 8" id="KW-0472">Membrane</keyword>
<dbReference type="InterPro" id="IPR036259">
    <property type="entry name" value="MFS_trans_sf"/>
</dbReference>
<dbReference type="Proteomes" id="UP001265700">
    <property type="component" value="Unassembled WGS sequence"/>
</dbReference>
<proteinExistence type="inferred from homology"/>
<feature type="transmembrane region" description="Helical" evidence="8">
    <location>
        <begin position="166"/>
        <end position="185"/>
    </location>
</feature>
<dbReference type="PROSITE" id="PS50850">
    <property type="entry name" value="MFS"/>
    <property type="match status" value="1"/>
</dbReference>
<evidence type="ECO:0000313" key="11">
    <source>
        <dbReference type="Proteomes" id="UP001265700"/>
    </source>
</evidence>
<sequence>MTPSSTGKAPHGLLVANLLGQLAFGLLAMTICLPSMQEWAVLLGSTQAAVQLTFSGYVVAYGLLQLLYGPLSDRLGRKKVLLFGLSVAVAGSVLAALSTDMHTLIAARVLQGAGCAAGMVVGRAMVQDLFQGPERTRVMAYVGMAMGLCPPLATILGGQLHVRLGWQANFVFIAALGVVLFVAAWRGLPDHQPSTTVQPHWLRAMVSSYAQLGREPAFILYVSILAMTTATFYAFLGGAPIVLGSYGVGPDGIGFYIMLVPGSYIVGNYLTTHLVHRVGDRRMMWLGQWFTLGGIGLMLALALAGLNTPLAFALPLMLLGVGNGFLVPPALAGTVGLVPALAGSAAAVAGLMQQLVGAVGGFAVGLFTHENAVNLGWLMTGLALLGVVAQWLLRRVDPKPAGPVRAAH</sequence>
<name>A0ABU1WME3_9BURK</name>
<evidence type="ECO:0000256" key="8">
    <source>
        <dbReference type="RuleBase" id="RU365088"/>
    </source>
</evidence>
<evidence type="ECO:0000256" key="6">
    <source>
        <dbReference type="ARBA" id="ARBA00022989"/>
    </source>
</evidence>
<feature type="domain" description="Major facilitator superfamily (MFS) profile" evidence="9">
    <location>
        <begin position="13"/>
        <end position="398"/>
    </location>
</feature>
<dbReference type="Gene3D" id="1.20.1720.10">
    <property type="entry name" value="Multidrug resistance protein D"/>
    <property type="match status" value="1"/>
</dbReference>
<feature type="transmembrane region" description="Helical" evidence="8">
    <location>
        <begin position="105"/>
        <end position="126"/>
    </location>
</feature>
<evidence type="ECO:0000256" key="5">
    <source>
        <dbReference type="ARBA" id="ARBA00022692"/>
    </source>
</evidence>
<dbReference type="Pfam" id="PF07690">
    <property type="entry name" value="MFS_1"/>
    <property type="match status" value="1"/>
</dbReference>
<comment type="subcellular location">
    <subcellularLocation>
        <location evidence="8">Cell inner membrane</location>
        <topology evidence="8">Multi-pass membrane protein</topology>
    </subcellularLocation>
    <subcellularLocation>
        <location evidence="1">Cell membrane</location>
        <topology evidence="1">Multi-pass membrane protein</topology>
    </subcellularLocation>
</comment>
<reference evidence="10 11" key="1">
    <citation type="submission" date="2023-07" db="EMBL/GenBank/DDBJ databases">
        <title>Sorghum-associated microbial communities from plants grown in Nebraska, USA.</title>
        <authorList>
            <person name="Schachtman D."/>
        </authorList>
    </citation>
    <scope>NUCLEOTIDE SEQUENCE [LARGE SCALE GENOMIC DNA]</scope>
    <source>
        <strain evidence="10 11">4249</strain>
    </source>
</reference>
<feature type="transmembrane region" description="Helical" evidence="8">
    <location>
        <begin position="375"/>
        <end position="393"/>
    </location>
</feature>
<dbReference type="NCBIfam" id="TIGR00710">
    <property type="entry name" value="efflux_Bcr_CflA"/>
    <property type="match status" value="1"/>
</dbReference>
<dbReference type="InterPro" id="IPR020846">
    <property type="entry name" value="MFS_dom"/>
</dbReference>
<keyword evidence="4" id="KW-1003">Cell membrane</keyword>
<keyword evidence="5 8" id="KW-0812">Transmembrane</keyword>
<dbReference type="CDD" id="cd17320">
    <property type="entry name" value="MFS_MdfA_MDR_like"/>
    <property type="match status" value="1"/>
</dbReference>
<dbReference type="InterPro" id="IPR011701">
    <property type="entry name" value="MFS"/>
</dbReference>
<feature type="transmembrane region" description="Helical" evidence="8">
    <location>
        <begin position="312"/>
        <end position="338"/>
    </location>
</feature>
<dbReference type="EMBL" id="JAVDWU010000004">
    <property type="protein sequence ID" value="MDR7150471.1"/>
    <property type="molecule type" value="Genomic_DNA"/>
</dbReference>
<gene>
    <name evidence="10" type="ORF">J2W49_002429</name>
</gene>
<feature type="transmembrane region" description="Helical" evidence="8">
    <location>
        <begin position="345"/>
        <end position="369"/>
    </location>
</feature>
<dbReference type="InterPro" id="IPR050189">
    <property type="entry name" value="MFS_Efflux_Transporters"/>
</dbReference>
<comment type="caution">
    <text evidence="10">The sequence shown here is derived from an EMBL/GenBank/DDBJ whole genome shotgun (WGS) entry which is preliminary data.</text>
</comment>
<dbReference type="SUPFAM" id="SSF103473">
    <property type="entry name" value="MFS general substrate transporter"/>
    <property type="match status" value="1"/>
</dbReference>
<organism evidence="10 11">
    <name type="scientific">Hydrogenophaga palleronii</name>
    <dbReference type="NCBI Taxonomy" id="65655"/>
    <lineage>
        <taxon>Bacteria</taxon>
        <taxon>Pseudomonadati</taxon>
        <taxon>Pseudomonadota</taxon>
        <taxon>Betaproteobacteria</taxon>
        <taxon>Burkholderiales</taxon>
        <taxon>Comamonadaceae</taxon>
        <taxon>Hydrogenophaga</taxon>
    </lineage>
</organism>
<evidence type="ECO:0000256" key="1">
    <source>
        <dbReference type="ARBA" id="ARBA00004651"/>
    </source>
</evidence>
<feature type="transmembrane region" description="Helical" evidence="8">
    <location>
        <begin position="218"/>
        <end position="241"/>
    </location>
</feature>
<comment type="similarity">
    <text evidence="2 8">Belongs to the major facilitator superfamily. Bcr/CmlA family.</text>
</comment>
<accession>A0ABU1WME3</accession>
<keyword evidence="11" id="KW-1185">Reference proteome</keyword>
<feature type="transmembrane region" description="Helical" evidence="8">
    <location>
        <begin position="48"/>
        <end position="68"/>
    </location>
</feature>
<evidence type="ECO:0000259" key="9">
    <source>
        <dbReference type="PROSITE" id="PS50850"/>
    </source>
</evidence>
<keyword evidence="8" id="KW-0997">Cell inner membrane</keyword>
<dbReference type="PANTHER" id="PTHR43124:SF3">
    <property type="entry name" value="CHLORAMPHENICOL EFFLUX PUMP RV0191"/>
    <property type="match status" value="1"/>
</dbReference>
<feature type="transmembrane region" description="Helical" evidence="8">
    <location>
        <begin position="80"/>
        <end position="99"/>
    </location>
</feature>
<dbReference type="RefSeq" id="WP_310315975.1">
    <property type="nucleotide sequence ID" value="NZ_JAVDWU010000004.1"/>
</dbReference>
<evidence type="ECO:0000313" key="10">
    <source>
        <dbReference type="EMBL" id="MDR7150471.1"/>
    </source>
</evidence>
<feature type="transmembrane region" description="Helical" evidence="8">
    <location>
        <begin position="12"/>
        <end position="36"/>
    </location>
</feature>
<evidence type="ECO:0000256" key="7">
    <source>
        <dbReference type="ARBA" id="ARBA00023136"/>
    </source>
</evidence>
<evidence type="ECO:0000256" key="2">
    <source>
        <dbReference type="ARBA" id="ARBA00006236"/>
    </source>
</evidence>
<evidence type="ECO:0000256" key="3">
    <source>
        <dbReference type="ARBA" id="ARBA00022448"/>
    </source>
</evidence>
<feature type="transmembrane region" description="Helical" evidence="8">
    <location>
        <begin position="283"/>
        <end position="306"/>
    </location>
</feature>
<evidence type="ECO:0000256" key="4">
    <source>
        <dbReference type="ARBA" id="ARBA00022475"/>
    </source>
</evidence>
<feature type="transmembrane region" description="Helical" evidence="8">
    <location>
        <begin position="138"/>
        <end position="160"/>
    </location>
</feature>
<protein>
    <recommendedName>
        <fullName evidence="8">Bcr/CflA family efflux transporter</fullName>
    </recommendedName>
</protein>
<dbReference type="PANTHER" id="PTHR43124">
    <property type="entry name" value="PURINE EFFLUX PUMP PBUE"/>
    <property type="match status" value="1"/>
</dbReference>
<keyword evidence="6 8" id="KW-1133">Transmembrane helix</keyword>
<keyword evidence="3 8" id="KW-0813">Transport</keyword>
<dbReference type="InterPro" id="IPR004812">
    <property type="entry name" value="Efflux_drug-R_Bcr/CmlA"/>
</dbReference>
<feature type="transmembrane region" description="Helical" evidence="8">
    <location>
        <begin position="253"/>
        <end position="271"/>
    </location>
</feature>